<comment type="caution">
    <text evidence="1">The sequence shown here is derived from an EMBL/GenBank/DDBJ whole genome shotgun (WGS) entry which is preliminary data.</text>
</comment>
<gene>
    <name evidence="1" type="ORF">UT24_C0004G0072</name>
</gene>
<dbReference type="STRING" id="1618574.UT24_C0004G0072"/>
<dbReference type="Proteomes" id="UP000033881">
    <property type="component" value="Unassembled WGS sequence"/>
</dbReference>
<sequence length="110" mass="13071">MKILQWSMTIPKEKQKDFVTWFNKIAGPTFSKFGAKKHELYKVEGEQVIGRQFIEKDRFIERVYFDDKFNISDYFEAVKQNPQAWKISREYEGKFGATNIELRVLKPVGN</sequence>
<dbReference type="AlphaFoldDB" id="A0A0G0MBS3"/>
<dbReference type="EMBL" id="LBWB01000004">
    <property type="protein sequence ID" value="KKR01509.1"/>
    <property type="molecule type" value="Genomic_DNA"/>
</dbReference>
<protein>
    <submittedName>
        <fullName evidence="1">Uncharacterized protein</fullName>
    </submittedName>
</protein>
<evidence type="ECO:0000313" key="1">
    <source>
        <dbReference type="EMBL" id="KKR01509.1"/>
    </source>
</evidence>
<reference evidence="1 2" key="1">
    <citation type="journal article" date="2015" name="Nature">
        <title>rRNA introns, odd ribosomes, and small enigmatic genomes across a large radiation of phyla.</title>
        <authorList>
            <person name="Brown C.T."/>
            <person name="Hug L.A."/>
            <person name="Thomas B.C."/>
            <person name="Sharon I."/>
            <person name="Castelle C.J."/>
            <person name="Singh A."/>
            <person name="Wilkins M.J."/>
            <person name="Williams K.H."/>
            <person name="Banfield J.F."/>
        </authorList>
    </citation>
    <scope>NUCLEOTIDE SEQUENCE [LARGE SCALE GENOMIC DNA]</scope>
</reference>
<accession>A0A0G0MBS3</accession>
<organism evidence="1 2">
    <name type="scientific">Candidatus Woesebacteria bacterium GW2011_GWB1_39_12</name>
    <dbReference type="NCBI Taxonomy" id="1618574"/>
    <lineage>
        <taxon>Bacteria</taxon>
        <taxon>Candidatus Woeseibacteriota</taxon>
    </lineage>
</organism>
<name>A0A0G0MBS3_9BACT</name>
<evidence type="ECO:0000313" key="2">
    <source>
        <dbReference type="Proteomes" id="UP000033881"/>
    </source>
</evidence>
<proteinExistence type="predicted"/>